<reference evidence="2 3" key="1">
    <citation type="submission" date="2021-11" db="EMBL/GenBank/DDBJ databases">
        <authorList>
            <person name="Huq M.A."/>
        </authorList>
    </citation>
    <scope>NUCLEOTIDE SEQUENCE [LARGE SCALE GENOMIC DNA]</scope>
    <source>
        <strain evidence="2 3">MAHUQ-52</strain>
    </source>
</reference>
<dbReference type="EMBL" id="JAJHPV010000022">
    <property type="protein sequence ID" value="MCC6073480.1"/>
    <property type="molecule type" value="Genomic_DNA"/>
</dbReference>
<organism evidence="2 3">
    <name type="scientific">Massilia agrisoli</name>
    <dbReference type="NCBI Taxonomy" id="2892444"/>
    <lineage>
        <taxon>Bacteria</taxon>
        <taxon>Pseudomonadati</taxon>
        <taxon>Pseudomonadota</taxon>
        <taxon>Betaproteobacteria</taxon>
        <taxon>Burkholderiales</taxon>
        <taxon>Oxalobacteraceae</taxon>
        <taxon>Telluria group</taxon>
        <taxon>Massilia</taxon>
    </lineage>
</organism>
<name>A0ABS8J1F8_9BURK</name>
<evidence type="ECO:0000259" key="1">
    <source>
        <dbReference type="Pfam" id="PF10543"/>
    </source>
</evidence>
<dbReference type="RefSeq" id="WP_229434599.1">
    <property type="nucleotide sequence ID" value="NZ_JAJHPV010000022.1"/>
</dbReference>
<evidence type="ECO:0000313" key="3">
    <source>
        <dbReference type="Proteomes" id="UP001198701"/>
    </source>
</evidence>
<protein>
    <submittedName>
        <fullName evidence="2">ORF6N domain-containing protein</fullName>
    </submittedName>
</protein>
<accession>A0ABS8J1F8</accession>
<sequence>MNTDPFPLDAITSNICIVRGQKVLLDSHLAELYGVTTKRFNEQVKRNLERFPDDFMFQIDEREFDALRSQFATSKNQSAGRGGRRYLPYAFTEHGAIMAAMILNSPMATQVSVYVVRAFVKLRELVVSTQELALRLNHLECNVELITFEHSAFQHATEEQIKRILDALRELMTSPEPVAKRPIGFVIPDDPPASTKQ</sequence>
<dbReference type="Pfam" id="PF10543">
    <property type="entry name" value="ORF6N"/>
    <property type="match status" value="1"/>
</dbReference>
<comment type="caution">
    <text evidence="2">The sequence shown here is derived from an EMBL/GenBank/DDBJ whole genome shotgun (WGS) entry which is preliminary data.</text>
</comment>
<dbReference type="InterPro" id="IPR018873">
    <property type="entry name" value="KilA-N_DNA-bd_domain"/>
</dbReference>
<gene>
    <name evidence="2" type="ORF">LMJ30_21335</name>
</gene>
<feature type="domain" description="KilA-N DNA-binding" evidence="1">
    <location>
        <begin position="14"/>
        <end position="101"/>
    </location>
</feature>
<evidence type="ECO:0000313" key="2">
    <source>
        <dbReference type="EMBL" id="MCC6073480.1"/>
    </source>
</evidence>
<keyword evidence="3" id="KW-1185">Reference proteome</keyword>
<dbReference type="Proteomes" id="UP001198701">
    <property type="component" value="Unassembled WGS sequence"/>
</dbReference>
<proteinExistence type="predicted"/>